<sequence>MRLDKFIAQQLGVSRAIAGREIRGNRVTVDGEIVRNAAFKLLPEHDVAYDGNPLAQQHGPRYFMLNKPQGYVLLHGRPLITQRCSIFLMNR</sequence>
<dbReference type="InterPro" id="IPR050343">
    <property type="entry name" value="RsuA_PseudoU_synthase"/>
</dbReference>
<keyword evidence="12" id="KW-0456">Lyase</keyword>
<dbReference type="GO" id="GO:0003723">
    <property type="term" value="F:RNA binding"/>
    <property type="evidence" value="ECO:0007669"/>
    <property type="project" value="UniProtKB-KW"/>
</dbReference>
<dbReference type="CDD" id="cd00165">
    <property type="entry name" value="S4"/>
    <property type="match status" value="1"/>
</dbReference>
<evidence type="ECO:0000256" key="1">
    <source>
        <dbReference type="ARBA" id="ARBA00036390"/>
    </source>
</evidence>
<name>A0A376KQR6_ECOLX</name>
<evidence type="ECO:0000313" key="12">
    <source>
        <dbReference type="EMBL" id="STE85064.1"/>
    </source>
</evidence>
<dbReference type="Proteomes" id="UP000255460">
    <property type="component" value="Unassembled WGS sequence"/>
</dbReference>
<dbReference type="AlphaFoldDB" id="A0A376KQR6"/>
<evidence type="ECO:0000256" key="5">
    <source>
        <dbReference type="ARBA" id="ARBA00041420"/>
    </source>
</evidence>
<evidence type="ECO:0000256" key="3">
    <source>
        <dbReference type="ARBA" id="ARBA00038922"/>
    </source>
</evidence>
<dbReference type="FunFam" id="3.10.290.10:FF:000009">
    <property type="entry name" value="Pseudouridine synthase"/>
    <property type="match status" value="1"/>
</dbReference>
<proteinExistence type="predicted"/>
<dbReference type="SMART" id="SM00363">
    <property type="entry name" value="S4"/>
    <property type="match status" value="1"/>
</dbReference>
<gene>
    <name evidence="12" type="primary">rsuA_1</name>
    <name evidence="12" type="ORF">NCTC10418_02656</name>
</gene>
<dbReference type="GO" id="GO:0160138">
    <property type="term" value="F:23S rRNA pseudouridine(2604) synthase activity"/>
    <property type="evidence" value="ECO:0007669"/>
    <property type="project" value="UniProtKB-EC"/>
</dbReference>
<dbReference type="InterPro" id="IPR036986">
    <property type="entry name" value="S4_RNA-bd_sf"/>
</dbReference>
<reference evidence="12 13" key="1">
    <citation type="submission" date="2018-06" db="EMBL/GenBank/DDBJ databases">
        <authorList>
            <consortium name="Pathogen Informatics"/>
            <person name="Doyle S."/>
        </authorList>
    </citation>
    <scope>NUCLEOTIDE SEQUENCE [LARGE SCALE GENOMIC DNA]</scope>
    <source>
        <strain evidence="12 13">NCTC10418</strain>
    </source>
</reference>
<dbReference type="Pfam" id="PF01479">
    <property type="entry name" value="S4"/>
    <property type="match status" value="1"/>
</dbReference>
<dbReference type="PANTHER" id="PTHR47683">
    <property type="entry name" value="PSEUDOURIDINE SYNTHASE FAMILY PROTEIN-RELATED"/>
    <property type="match status" value="1"/>
</dbReference>
<dbReference type="GO" id="GO:0016829">
    <property type="term" value="F:lyase activity"/>
    <property type="evidence" value="ECO:0007669"/>
    <property type="project" value="UniProtKB-KW"/>
</dbReference>
<keyword evidence="12" id="KW-0413">Isomerase</keyword>
<evidence type="ECO:0000256" key="10">
    <source>
        <dbReference type="PROSITE-ProRule" id="PRU00182"/>
    </source>
</evidence>
<keyword evidence="10" id="KW-0694">RNA-binding</keyword>
<evidence type="ECO:0000256" key="9">
    <source>
        <dbReference type="ARBA" id="ARBA00043147"/>
    </source>
</evidence>
<accession>A0A376KQR6</accession>
<evidence type="ECO:0000256" key="2">
    <source>
        <dbReference type="ARBA" id="ARBA00036535"/>
    </source>
</evidence>
<comment type="catalytic activity">
    <reaction evidence="1">
        <text>uridine(35) in tRNA(Tyr) = pseudouridine(35) in tRNA(Tyr)</text>
        <dbReference type="Rhea" id="RHEA:60556"/>
        <dbReference type="Rhea" id="RHEA-COMP:15607"/>
        <dbReference type="Rhea" id="RHEA-COMP:15608"/>
        <dbReference type="ChEBI" id="CHEBI:65314"/>
        <dbReference type="ChEBI" id="CHEBI:65315"/>
    </reaction>
</comment>
<comment type="catalytic activity">
    <reaction evidence="2">
        <text>uridine(2604) in 23S rRNA = pseudouridine(2604) in 23S rRNA</text>
        <dbReference type="Rhea" id="RHEA:38875"/>
        <dbReference type="Rhea" id="RHEA-COMP:10093"/>
        <dbReference type="Rhea" id="RHEA-COMP:10094"/>
        <dbReference type="ChEBI" id="CHEBI:65314"/>
        <dbReference type="ChEBI" id="CHEBI:65315"/>
        <dbReference type="EC" id="5.4.99.21"/>
    </reaction>
</comment>
<dbReference type="EMBL" id="UFZQ01000001">
    <property type="protein sequence ID" value="STE85064.1"/>
    <property type="molecule type" value="Genomic_DNA"/>
</dbReference>
<dbReference type="Gene3D" id="3.10.290.10">
    <property type="entry name" value="RNA-binding S4 domain"/>
    <property type="match status" value="1"/>
</dbReference>
<evidence type="ECO:0000256" key="6">
    <source>
        <dbReference type="ARBA" id="ARBA00041697"/>
    </source>
</evidence>
<feature type="domain" description="RNA-binding S4" evidence="11">
    <location>
        <begin position="1"/>
        <end position="60"/>
    </location>
</feature>
<dbReference type="InterPro" id="IPR002942">
    <property type="entry name" value="S4_RNA-bd"/>
</dbReference>
<evidence type="ECO:0000259" key="11">
    <source>
        <dbReference type="SMART" id="SM00363"/>
    </source>
</evidence>
<evidence type="ECO:0000256" key="7">
    <source>
        <dbReference type="ARBA" id="ARBA00042843"/>
    </source>
</evidence>
<evidence type="ECO:0000256" key="8">
    <source>
        <dbReference type="ARBA" id="ARBA00042890"/>
    </source>
</evidence>
<evidence type="ECO:0000256" key="4">
    <source>
        <dbReference type="ARBA" id="ARBA00039989"/>
    </source>
</evidence>
<protein>
    <recommendedName>
        <fullName evidence="4">Dual-specificity RNA pseudouridine synthase RluF</fullName>
        <ecNumber evidence="3">5.4.99.21</ecNumber>
    </recommendedName>
    <alternativeName>
        <fullName evidence="6">23S rRNA pseudouridine(2604) synthase</fullName>
    </alternativeName>
    <alternativeName>
        <fullName evidence="8">Ribosomal large subunit pseudouridine synthase F</fullName>
    </alternativeName>
    <alternativeName>
        <fullName evidence="7">rRNA pseudouridylate synthase F</fullName>
    </alternativeName>
    <alternativeName>
        <fullName evidence="9">rRNA-uridine isomerase F</fullName>
    </alternativeName>
    <alternativeName>
        <fullName evidence="5">tRNA(Tyr) pseudouridine(35) synthase</fullName>
    </alternativeName>
</protein>
<dbReference type="SUPFAM" id="SSF55174">
    <property type="entry name" value="Alpha-L RNA-binding motif"/>
    <property type="match status" value="1"/>
</dbReference>
<dbReference type="PROSITE" id="PS50889">
    <property type="entry name" value="S4"/>
    <property type="match status" value="1"/>
</dbReference>
<dbReference type="PANTHER" id="PTHR47683:SF2">
    <property type="entry name" value="RNA-BINDING S4 DOMAIN-CONTAINING PROTEIN"/>
    <property type="match status" value="1"/>
</dbReference>
<organism evidence="12 13">
    <name type="scientific">Escherichia coli</name>
    <dbReference type="NCBI Taxonomy" id="562"/>
    <lineage>
        <taxon>Bacteria</taxon>
        <taxon>Pseudomonadati</taxon>
        <taxon>Pseudomonadota</taxon>
        <taxon>Gammaproteobacteria</taxon>
        <taxon>Enterobacterales</taxon>
        <taxon>Enterobacteriaceae</taxon>
        <taxon>Escherichia</taxon>
    </lineage>
</organism>
<dbReference type="EC" id="5.4.99.21" evidence="3"/>
<evidence type="ECO:0000313" key="13">
    <source>
        <dbReference type="Proteomes" id="UP000255460"/>
    </source>
</evidence>